<organism evidence="3 4">
    <name type="scientific">Leucosporidium creatinivorum</name>
    <dbReference type="NCBI Taxonomy" id="106004"/>
    <lineage>
        <taxon>Eukaryota</taxon>
        <taxon>Fungi</taxon>
        <taxon>Dikarya</taxon>
        <taxon>Basidiomycota</taxon>
        <taxon>Pucciniomycotina</taxon>
        <taxon>Microbotryomycetes</taxon>
        <taxon>Leucosporidiales</taxon>
        <taxon>Leucosporidium</taxon>
    </lineage>
</organism>
<evidence type="ECO:0000313" key="3">
    <source>
        <dbReference type="EMBL" id="ORY91669.1"/>
    </source>
</evidence>
<dbReference type="PANTHER" id="PTHR10983:SF16">
    <property type="entry name" value="LYSOCARDIOLIPIN ACYLTRANSFERASE 1"/>
    <property type="match status" value="1"/>
</dbReference>
<feature type="transmembrane region" description="Helical" evidence="1">
    <location>
        <begin position="131"/>
        <end position="151"/>
    </location>
</feature>
<evidence type="ECO:0000259" key="2">
    <source>
        <dbReference type="SMART" id="SM00563"/>
    </source>
</evidence>
<name>A0A1Y2G2Q7_9BASI</name>
<proteinExistence type="predicted"/>
<dbReference type="SMART" id="SM00563">
    <property type="entry name" value="PlsC"/>
    <property type="match status" value="1"/>
</dbReference>
<evidence type="ECO:0000313" key="4">
    <source>
        <dbReference type="Proteomes" id="UP000193467"/>
    </source>
</evidence>
<dbReference type="FunCoup" id="A0A1Y2G2Q7">
    <property type="interactions" value="307"/>
</dbReference>
<keyword evidence="1" id="KW-1133">Transmembrane helix</keyword>
<dbReference type="OrthoDB" id="189226at2759"/>
<keyword evidence="3" id="KW-0808">Transferase</keyword>
<dbReference type="Pfam" id="PF01553">
    <property type="entry name" value="Acyltransferase"/>
    <property type="match status" value="1"/>
</dbReference>
<keyword evidence="1" id="KW-0472">Membrane</keyword>
<feature type="transmembrane region" description="Helical" evidence="1">
    <location>
        <begin position="371"/>
        <end position="390"/>
    </location>
</feature>
<dbReference type="InParanoid" id="A0A1Y2G2Q7"/>
<dbReference type="Proteomes" id="UP000193467">
    <property type="component" value="Unassembled WGS sequence"/>
</dbReference>
<dbReference type="InterPro" id="IPR002123">
    <property type="entry name" value="Plipid/glycerol_acylTrfase"/>
</dbReference>
<dbReference type="GO" id="GO:0005783">
    <property type="term" value="C:endoplasmic reticulum"/>
    <property type="evidence" value="ECO:0007669"/>
    <property type="project" value="TreeGrafter"/>
</dbReference>
<dbReference type="GO" id="GO:0016746">
    <property type="term" value="F:acyltransferase activity"/>
    <property type="evidence" value="ECO:0007669"/>
    <property type="project" value="UniProtKB-KW"/>
</dbReference>
<evidence type="ECO:0000256" key="1">
    <source>
        <dbReference type="SAM" id="Phobius"/>
    </source>
</evidence>
<feature type="domain" description="Phospholipid/glycerol acyltransferase" evidence="2">
    <location>
        <begin position="119"/>
        <end position="241"/>
    </location>
</feature>
<keyword evidence="3" id="KW-0012">Acyltransferase</keyword>
<dbReference type="EMBL" id="MCGR01000002">
    <property type="protein sequence ID" value="ORY91669.1"/>
    <property type="molecule type" value="Genomic_DNA"/>
</dbReference>
<keyword evidence="1" id="KW-0812">Transmembrane</keyword>
<dbReference type="CDD" id="cd07990">
    <property type="entry name" value="LPLAT_LCLAT1-like"/>
    <property type="match status" value="1"/>
</dbReference>
<dbReference type="GO" id="GO:0036149">
    <property type="term" value="P:phosphatidylinositol acyl-chain remodeling"/>
    <property type="evidence" value="ECO:0007669"/>
    <property type="project" value="TreeGrafter"/>
</dbReference>
<reference evidence="3 4" key="1">
    <citation type="submission" date="2016-07" db="EMBL/GenBank/DDBJ databases">
        <title>Pervasive Adenine N6-methylation of Active Genes in Fungi.</title>
        <authorList>
            <consortium name="DOE Joint Genome Institute"/>
            <person name="Mondo S.J."/>
            <person name="Dannebaum R.O."/>
            <person name="Kuo R.C."/>
            <person name="Labutti K."/>
            <person name="Haridas S."/>
            <person name="Kuo A."/>
            <person name="Salamov A."/>
            <person name="Ahrendt S.R."/>
            <person name="Lipzen A."/>
            <person name="Sullivan W."/>
            <person name="Andreopoulos W.B."/>
            <person name="Clum A."/>
            <person name="Lindquist E."/>
            <person name="Daum C."/>
            <person name="Ramamoorthy G.K."/>
            <person name="Gryganskyi A."/>
            <person name="Culley D."/>
            <person name="Magnuson J.K."/>
            <person name="James T.Y."/>
            <person name="O'Malley M.A."/>
            <person name="Stajich J.E."/>
            <person name="Spatafora J.W."/>
            <person name="Visel A."/>
            <person name="Grigoriev I.V."/>
        </authorList>
    </citation>
    <scope>NUCLEOTIDE SEQUENCE [LARGE SCALE GENOMIC DNA]</scope>
    <source>
        <strain evidence="3 4">62-1032</strain>
    </source>
</reference>
<sequence>MESPAAIPLHKIPIRSRPPPSLLLRTHSLLFTLVFVLSLVLIHLFQLVSLPLAILAPKVYRNWILHSKESFACLLQGITVVFAGGSEMVLTAGEGVNLDEVCKTDAHGNVVALDFEKQTVWISNHQQYADWIHVWILFFMANISSGICIILKASLQWAPVVGPAMQLFQFIFLNKNKTLQKSGLYKSAKAAVEHNLPFSLLLFPEGTLVSRLTRPKSASFAAAQGIPDLTNLLLPRSTGLLYCLRTLSLTMPNLTLYDLTIGYEGVPPAGYAQDYFTLSSIFGLRVPSPRIHMHLRKWPLSQVPIGNKREGATREELDAELTEEERRTFEEWVRRRWIEKDELLSNEFYRNGEFAEGKQGSRKVQVRMRRADWATLASVPVALAAVVLAVRRVL</sequence>
<keyword evidence="4" id="KW-1185">Reference proteome</keyword>
<feature type="transmembrane region" description="Helical" evidence="1">
    <location>
        <begin position="29"/>
        <end position="50"/>
    </location>
</feature>
<accession>A0A1Y2G2Q7</accession>
<feature type="transmembrane region" description="Helical" evidence="1">
    <location>
        <begin position="71"/>
        <end position="90"/>
    </location>
</feature>
<dbReference type="SUPFAM" id="SSF69593">
    <property type="entry name" value="Glycerol-3-phosphate (1)-acyltransferase"/>
    <property type="match status" value="1"/>
</dbReference>
<dbReference type="AlphaFoldDB" id="A0A1Y2G2Q7"/>
<gene>
    <name evidence="3" type="ORF">BCR35DRAFT_298929</name>
</gene>
<dbReference type="PANTHER" id="PTHR10983">
    <property type="entry name" value="1-ACYLGLYCEROL-3-PHOSPHATE ACYLTRANSFERASE-RELATED"/>
    <property type="match status" value="1"/>
</dbReference>
<dbReference type="STRING" id="106004.A0A1Y2G2Q7"/>
<protein>
    <submittedName>
        <fullName evidence="3">Acyltransferase-domain-containing protein</fullName>
    </submittedName>
</protein>
<comment type="caution">
    <text evidence="3">The sequence shown here is derived from an EMBL/GenBank/DDBJ whole genome shotgun (WGS) entry which is preliminary data.</text>
</comment>